<feature type="signal peptide" evidence="2">
    <location>
        <begin position="1"/>
        <end position="21"/>
    </location>
</feature>
<evidence type="ECO:0000259" key="3">
    <source>
        <dbReference type="Pfam" id="PF02520"/>
    </source>
</evidence>
<proteinExistence type="predicted"/>
<evidence type="ECO:0000256" key="1">
    <source>
        <dbReference type="SAM" id="MobiDB-lite"/>
    </source>
</evidence>
<comment type="caution">
    <text evidence="4">The sequence shown here is derived from an EMBL/GenBank/DDBJ whole genome shotgun (WGS) entry which is preliminary data.</text>
</comment>
<dbReference type="EMBL" id="JAKKPZ010000143">
    <property type="protein sequence ID" value="KAI1700514.1"/>
    <property type="molecule type" value="Genomic_DNA"/>
</dbReference>
<protein>
    <recommendedName>
        <fullName evidence="3">SXP/RAL-2 family protein Ani s 5-like cation-binding domain-containing protein</fullName>
    </recommendedName>
</protein>
<sequence length="243" mass="26136">MNCSNSSAVIFVLTVVACIYCAPHGGPGPQSDGPGGPGGPGGPMGMIMRGLSFLRNVTPEARQQFMEISMNFNLTKGERESQLLSWAQAQSAEVQAAFTNFTQTIQQKLEDVSQKFSANLSGDALSLFNSIKAVMQNNDLTPVEQCYQISNLTVVASPEAKQALHIPLQMPPGFDPCDFRWMQRAGPPGSRGFSMPTMHDPTGNAAMMQDSPVGDLGSPEHVELDQAERVEVEAESQETKTGE</sequence>
<dbReference type="InterPro" id="IPR052823">
    <property type="entry name" value="SXP/RAL-2_related"/>
</dbReference>
<accession>A0AAD4MPY9</accession>
<evidence type="ECO:0000313" key="4">
    <source>
        <dbReference type="EMBL" id="KAI1700514.1"/>
    </source>
</evidence>
<dbReference type="PANTHER" id="PTHR21593:SF36">
    <property type="entry name" value="DUF148 DOMAIN-CONTAINING PROTEIN-RELATED"/>
    <property type="match status" value="1"/>
</dbReference>
<evidence type="ECO:0000256" key="2">
    <source>
        <dbReference type="SAM" id="SignalP"/>
    </source>
</evidence>
<feature type="compositionally biased region" description="Basic and acidic residues" evidence="1">
    <location>
        <begin position="218"/>
        <end position="243"/>
    </location>
</feature>
<keyword evidence="5" id="KW-1185">Reference proteome</keyword>
<gene>
    <name evidence="4" type="ORF">DdX_16669</name>
</gene>
<feature type="chain" id="PRO_5041960386" description="SXP/RAL-2 family protein Ani s 5-like cation-binding domain-containing protein" evidence="2">
    <location>
        <begin position="22"/>
        <end position="243"/>
    </location>
</feature>
<dbReference type="Proteomes" id="UP001201812">
    <property type="component" value="Unassembled WGS sequence"/>
</dbReference>
<dbReference type="AlphaFoldDB" id="A0AAD4MPY9"/>
<dbReference type="Pfam" id="PF02520">
    <property type="entry name" value="ANIS5_cation-bd"/>
    <property type="match status" value="1"/>
</dbReference>
<feature type="domain" description="SXP/RAL-2 family protein Ani s 5-like cation-binding" evidence="3">
    <location>
        <begin position="60"/>
        <end position="153"/>
    </location>
</feature>
<reference evidence="4" key="1">
    <citation type="submission" date="2022-01" db="EMBL/GenBank/DDBJ databases">
        <title>Genome Sequence Resource for Two Populations of Ditylenchus destructor, the Migratory Endoparasitic Phytonematode.</title>
        <authorList>
            <person name="Zhang H."/>
            <person name="Lin R."/>
            <person name="Xie B."/>
        </authorList>
    </citation>
    <scope>NUCLEOTIDE SEQUENCE</scope>
    <source>
        <strain evidence="4">BazhouSP</strain>
    </source>
</reference>
<evidence type="ECO:0000313" key="5">
    <source>
        <dbReference type="Proteomes" id="UP001201812"/>
    </source>
</evidence>
<organism evidence="4 5">
    <name type="scientific">Ditylenchus destructor</name>
    <dbReference type="NCBI Taxonomy" id="166010"/>
    <lineage>
        <taxon>Eukaryota</taxon>
        <taxon>Metazoa</taxon>
        <taxon>Ecdysozoa</taxon>
        <taxon>Nematoda</taxon>
        <taxon>Chromadorea</taxon>
        <taxon>Rhabditida</taxon>
        <taxon>Tylenchina</taxon>
        <taxon>Tylenchomorpha</taxon>
        <taxon>Sphaerularioidea</taxon>
        <taxon>Anguinidae</taxon>
        <taxon>Anguininae</taxon>
        <taxon>Ditylenchus</taxon>
    </lineage>
</organism>
<dbReference type="PANTHER" id="PTHR21593">
    <property type="entry name" value="PRION-LIKE- Q/N-RICH -DOMAIN-BEARING PROTEIN PROTEIN"/>
    <property type="match status" value="1"/>
</dbReference>
<keyword evidence="2" id="KW-0732">Signal</keyword>
<feature type="region of interest" description="Disordered" evidence="1">
    <location>
        <begin position="202"/>
        <end position="243"/>
    </location>
</feature>
<dbReference type="InterPro" id="IPR003677">
    <property type="entry name" value="ANIS5_cation-bd"/>
</dbReference>
<name>A0AAD4MPY9_9BILA</name>